<evidence type="ECO:0000256" key="1">
    <source>
        <dbReference type="ARBA" id="ARBA00022723"/>
    </source>
</evidence>
<feature type="compositionally biased region" description="Polar residues" evidence="6">
    <location>
        <begin position="1149"/>
        <end position="1164"/>
    </location>
</feature>
<feature type="compositionally biased region" description="Acidic residues" evidence="6">
    <location>
        <begin position="3030"/>
        <end position="3039"/>
    </location>
</feature>
<feature type="region of interest" description="Disordered" evidence="6">
    <location>
        <begin position="904"/>
        <end position="983"/>
    </location>
</feature>
<evidence type="ECO:0000313" key="8">
    <source>
        <dbReference type="EMBL" id="KMQ96825.1"/>
    </source>
</evidence>
<feature type="region of interest" description="Disordered" evidence="6">
    <location>
        <begin position="2388"/>
        <end position="2419"/>
    </location>
</feature>
<dbReference type="GO" id="GO:0045892">
    <property type="term" value="P:negative regulation of DNA-templated transcription"/>
    <property type="evidence" value="ECO:0007669"/>
    <property type="project" value="TreeGrafter"/>
</dbReference>
<evidence type="ECO:0000256" key="6">
    <source>
        <dbReference type="SAM" id="MobiDB-lite"/>
    </source>
</evidence>
<feature type="compositionally biased region" description="Polar residues" evidence="6">
    <location>
        <begin position="306"/>
        <end position="316"/>
    </location>
</feature>
<dbReference type="PROSITE" id="PS50016">
    <property type="entry name" value="ZF_PHD_2"/>
    <property type="match status" value="1"/>
</dbReference>
<keyword evidence="5" id="KW-0175">Coiled coil</keyword>
<feature type="region of interest" description="Disordered" evidence="6">
    <location>
        <begin position="3511"/>
        <end position="3633"/>
    </location>
</feature>
<dbReference type="CDD" id="cd15543">
    <property type="entry name" value="PHD_RSF1"/>
    <property type="match status" value="1"/>
</dbReference>
<feature type="region of interest" description="Disordered" evidence="6">
    <location>
        <begin position="766"/>
        <end position="815"/>
    </location>
</feature>
<feature type="compositionally biased region" description="Acidic residues" evidence="6">
    <location>
        <begin position="3312"/>
        <end position="3330"/>
    </location>
</feature>
<feature type="compositionally biased region" description="Basic and acidic residues" evidence="6">
    <location>
        <begin position="3539"/>
        <end position="3552"/>
    </location>
</feature>
<evidence type="ECO:0000256" key="3">
    <source>
        <dbReference type="ARBA" id="ARBA00022833"/>
    </source>
</evidence>
<feature type="compositionally biased region" description="Acidic residues" evidence="6">
    <location>
        <begin position="1619"/>
        <end position="1631"/>
    </location>
</feature>
<feature type="compositionally biased region" description="Polar residues" evidence="6">
    <location>
        <begin position="3571"/>
        <end position="3585"/>
    </location>
</feature>
<sequence>MASDNEASCASDPNFAVICSFLGCFGKSCGIVYPDIARLQEMLENTQEVSRELIDLHIKLLRKTRKTVSPEKWERALVKFCHTYSNQDGWELERFGYKKARIAVKLRLLKVLLETQFDLNQKFKNEVNKLAADELRVEPLGRDKSGLAYWCQLDEECNIRVYREDLDEENWELVAKDREGVVNLISTLSNGEAGDIPINEDSNSLEISEKPIIDTGQVTTSPSLEDEVVQENGVHSNEMNDKQLPNGRSDEFEDEQEHDQDQDQDQDQDDANEIENDEEEDIDAEEEDVTNDESSKQITEEDDSQEMVQTPSIESRCINTSSTLSASYLKTLNMKVDVTSEDVNRREATDETSDSLALESKPTIIKQTALTITDIVKSEVEESAPLKSIETPVITSSPLKLVNISELKQTPEEKLLSPTTSVTTPLNVAKKYGISDEITDPVMKSLEKLSSKSNVPFSSMDSISLAHSKLSVKPIDQLAANLVRIQSEKLEKPSGPKSLEKIAESLARSGGMLGNANGEDDRLPQDFCSRNQSEKSATLRGHRGIDLSTSPRGWESASEQNRPVDFSGIDLSSRKLGKTMDLPSPGYRTQDFQHREMDLSTKKLSKPEVPNLPYDARSVMMRNHAMVADLSKRQMPFTAYEMSSTPYHNTARLPAKDEHRLPSYTILPDPSKITSLRMNTVSLKRPLEGDDVQQDMLKRIRADVIPIRGSIDKRPMMSGNWRDEVSETIEEPIMMVQGEGSGSDCDAVNPVVGEAVEEPTIFFYGEGSGAECETGNPGDDKSTDNKESNESKTEPDSATATLSQNKVLTENEVSTGSIVSNKTPVKLNRNYPQSNLSVNDNCQIVDSMQEKPKFKQTLGVQIIPKSTTGPVKRLSRWDVGKPEEKAECDSSIISHVEGDISLKENTNDYKRDNAEQNLLNTDSKSPTKIEDSADVNQDVNKIDDNNSANTGSETTIKDSVKLQVSDISSENTSTMEQESDAKLQESVQCDSSISSCQQDVSQTPEQCTNSELSVVDSANVQNDSNSVVLRESDTPEIADNECKPTVANSPPRFFFGPNCISYTSKSDELESEQSLTASAHDKTDTVQYECVSSSKPVDDTVYPYKDTEDFELTQTNNNSLKTDLFTSDSNSVPCGNNSEDMEKMEASSNTWDQQTTSTFNSSIDPSDVSECDATNLSVAQEASKEPSVQESVYTGKEMQKDNFSKTHTSPTSEAITENESINDISMTEEDSIKISLVSESSVVQPVEHGIVEPSQCDQSTDSEKPQESIEKAQEDISFEISDDITSQLSNDKEDKNEKPPPVDECENENNHQSANSNSFKEDEEKIESVTPHSSLSLLTQDSQAELIDLKEFEDNNSNELSDSTNAARLSEDYQEANSLQKNDLDSAGESCDKQSDKQSDKNDNFSEIDGQEDHSTDTDNEKMKGLVGSDADSLCVNYDKNSERTDALSDVGMHDDGSGDSEEIKEKGLNDMQVNDTVFHMDSVVTVSESALEENDKHDLVPTISSSDDVSVQDSSSQQSESVQIDGEKVENTLSVTDKPSTFNLPEAMPETNIFELPKSDIVETTGETNLSNIIQATSEYVDDVSENPSSCVDQDSNEEMVIDDRVSESNESFKETEEVTMNDEQPEDAMPEVTMESENKTPAVANIERESCQTVTETEISEKEESEANVESKNDKEFVEDDESKTYNTDKRDVIVAEDIYDVSKSKEIVESVEKSEINATIVTTELSDEHITNVISQGSQREVMKTTGGNENKQSLVANYDSDSNDDGSDNVFEPDVTQNDSKDDVAMSMERETSEELHEKSSIKKDDINSINLISDASQEESSEQQAEEPSETKINEVLNEDITIVSKQKCVDETKTTSACNIDSNIEYCLNDESTMPLNKDEFQEETDISDISVTDNSKPSEVSDAKLLVAPVLTEEITEPLLNKSFEMTISHSEKNKEHLNNLIDNMKTVQDSQDAVDVMTEKTDCLTPENVCNSDENDANKFAKSSFAQENAEINAVNNQVTSIFDIKEQHVRDIDEKLNVSLDTENIVRLKNVNEHVAEELSIPCKRFKEDLTDYAKDNKWDVKLQEECLTKPFVEEVSLPPIQTGSDIVPAKLDNALAADKSHLEDAKLEESVSSDALYYPNSMSIKMENINNLDSNNQNEPFSVNLNVNKSTENFSAPLSTNDESMTFLAQETISEVSAIKSDIKKEASKRLIDTSDTEDVPPLKSKPPYLEIDDKMLENLASTEVQALKNLDTLNEIEKLRPQIKDEAKTPAISTTQLFQNDFGTINDSTAAAAVEDSKISLEIAERKESSLEIQNVEMKTASVASDSDSTGMDNEDVFNVPSEEADPLACTDDDVLKNITEDDALKNITEDDALKNITEDDALKNIAEDDALKNIAEDDALKNITEDDPLKNITEDDALKNITEDDASKISIRIKPVSELVYEGWKLDSTAETPKISRKRRNSAHESNSEDGATKQEDEERMGGKRMKLRAKRMPDKELRKSIEESREAAMSSEDEAAKCDPDNVVEHVTKDGSDDPNIMQSMAIDKKIRGRPRGRRRRGFRGGGRPSRPKLAEFQGDQTSEISPGAHPDGTSNDALNTTQKRRKKRKMVLGLEIGRDISLDTGTPGQDETPVRQSRRIAQLKIKEQADRRRIEEESMRELEEKKESEKKKRKKQKSESEEEVIIKEIEKEKKSKKKRRKRKKKKLAKFNEAKPWQSSSGSSSDEENEIEDEEEDEDIESEGSLLFKSDHEFSPESDLEKDQESEPLRRARTAQKAQSDIEEAEDEYACQKCDKADHPEWILLCDSCDKGWHCLCLRPALMLIPEGDWFCPPCQHNLLVTKLQETLKTLDQLTKRHENEVLRKKRLAFVGISLDNVLHKGEAQRASKGSKASSQESESSDSSSSASSSETSSSEESEPVYQLRERRCANTYKFNEYDDMINAAIQDEVEAVQGAGNQGRGKDIATIVNAEKEEAQAEALKMTQLEEDKDDVESKPEKESDEEYKIENEDMIDEMEEKNTAAKKLLARKKHRKLNSLDISSEDDPDSDEDFKGTSSEDEEDFDDHITSSDDSTFDVKRRRKGDSRPVRRSTRARMTRAYDEDFINDDSDDSDRPKRKKPRSIWGDSDSEDSDNSWRQRKKKSRTIPTSRIRAVPKTKGKKKKKRKRIIESDNQSENDEEDEPKIEEQCEPNLQDVDTTGLNEMMDVNKQENFENNTGENNIEMKDDKLQEVASDVPIPQISQPSEIVPIQKIKKDILPKPKKAPTIRRKIIYGGLPDENRREEEEILGRRTRGRKINYREEMASDSEEELKKALMMRKTGESEDEFVVNEADDINDDGEKDSDSGDVYIPKKDALKFKNKSLKTKKPRNGKSPAMKRKSLSDDMPKQRKKPGPKPGSKNKARKQKLKDDADGDMIGAIMDNPIGDIASKMDENLPDNVGLTGTTMSVASSFTGDVPEGSLTGLGAGELADLDDEQLEQMMDEEYGRRQLELAAIEIAKKKKKEEREAKKLEKARLKALEILAAERQRDPNAPEGTDGEAPKKKKRGRRSKAEIIAEQMRRDGAPNLGIVPAPVIGGIGTPDGTSNMQSHNVNPATLPTGLTPETDRSVEGGHMPLMTGPDGQLFNPDGTPMKPKRRGRGKGKKTLALEAARAAEAAAKAAAEAGLIAGMGTDSNPEMKQNDIPNILPTPGSSTSGSAPSTPPASAVPTPGPPSTQSSNSQPVYPSLPSGQQSSVITRMLQSQPVSNSPQSFTAAAAAMGHKYFGGPNVGGQMMGGPRTGYEIQPRARIPSPYRQAGQSSMPPHFAAVRSGTPPMRMRVPGPQMYHTSHHPMDPSPSGGGPISINNRDRSSPLTGGPAMIPPSASSPLAKGGPTPPPPPYVRGGPPMARFAENPMGPRHQMPPFTNASPVNHNMQQPSPPPNRPPGNFSPYHPPPPPNYHYGAYPPPPPMSTADDAAAYQGSPYPSEHFSSPADNQPPIQGPPPPQAPPPPQQSHPGDPNAGNKQYDEEGTGEFGGLVSYFSSQREDDLDS</sequence>
<feature type="compositionally biased region" description="Basic residues" evidence="6">
    <location>
        <begin position="2684"/>
        <end position="2698"/>
    </location>
</feature>
<feature type="compositionally biased region" description="Basic and acidic residues" evidence="6">
    <location>
        <begin position="904"/>
        <end position="914"/>
    </location>
</feature>
<feature type="compositionally biased region" description="Basic and acidic residues" evidence="6">
    <location>
        <begin position="1290"/>
        <end position="1301"/>
    </location>
</feature>
<feature type="compositionally biased region" description="Polar residues" evidence="6">
    <location>
        <begin position="796"/>
        <end position="815"/>
    </location>
</feature>
<dbReference type="Pfam" id="PF00628">
    <property type="entry name" value="PHD"/>
    <property type="match status" value="1"/>
</dbReference>
<feature type="region of interest" description="Disordered" evidence="6">
    <location>
        <begin position="3810"/>
        <end position="4020"/>
    </location>
</feature>
<dbReference type="GO" id="GO:0008270">
    <property type="term" value="F:zinc ion binding"/>
    <property type="evidence" value="ECO:0007669"/>
    <property type="project" value="UniProtKB-KW"/>
</dbReference>
<feature type="compositionally biased region" description="Pro residues" evidence="6">
    <location>
        <begin position="3968"/>
        <end position="3982"/>
    </location>
</feature>
<feature type="compositionally biased region" description="Polar residues" evidence="6">
    <location>
        <begin position="1205"/>
        <end position="1225"/>
    </location>
</feature>
<feature type="compositionally biased region" description="Low complexity" evidence="6">
    <location>
        <begin position="3677"/>
        <end position="3697"/>
    </location>
</feature>
<dbReference type="STRING" id="67767.A0A0J7NWN5"/>
<feature type="region of interest" description="Disordered" evidence="6">
    <location>
        <begin position="2971"/>
        <end position="3009"/>
    </location>
</feature>
<dbReference type="Proteomes" id="UP000036403">
    <property type="component" value="Unassembled WGS sequence"/>
</dbReference>
<feature type="compositionally biased region" description="Basic and acidic residues" evidence="6">
    <location>
        <begin position="2674"/>
        <end position="2683"/>
    </location>
</feature>
<dbReference type="PROSITE" id="PS01359">
    <property type="entry name" value="ZF_PHD_1"/>
    <property type="match status" value="1"/>
</dbReference>
<feature type="compositionally biased region" description="Basic residues" evidence="6">
    <location>
        <begin position="3142"/>
        <end position="3156"/>
    </location>
</feature>
<feature type="compositionally biased region" description="Basic and acidic residues" evidence="6">
    <location>
        <begin position="2484"/>
        <end position="2499"/>
    </location>
</feature>
<feature type="compositionally biased region" description="Acidic residues" evidence="6">
    <location>
        <begin position="251"/>
        <end position="291"/>
    </location>
</feature>
<keyword evidence="9" id="KW-1185">Reference proteome</keyword>
<evidence type="ECO:0000256" key="4">
    <source>
        <dbReference type="PROSITE-ProRule" id="PRU00146"/>
    </source>
</evidence>
<feature type="compositionally biased region" description="Basic residues" evidence="6">
    <location>
        <begin position="2540"/>
        <end position="2552"/>
    </location>
</feature>
<feature type="compositionally biased region" description="Basic and acidic residues" evidence="6">
    <location>
        <begin position="1261"/>
        <end position="1274"/>
    </location>
</feature>
<dbReference type="InterPro" id="IPR011011">
    <property type="entry name" value="Znf_FYVE_PHD"/>
</dbReference>
<feature type="compositionally biased region" description="Basic and acidic residues" evidence="6">
    <location>
        <begin position="1440"/>
        <end position="1469"/>
    </location>
</feature>
<organism evidence="8 9">
    <name type="scientific">Lasius niger</name>
    <name type="common">Black garden ant</name>
    <dbReference type="NCBI Taxonomy" id="67767"/>
    <lineage>
        <taxon>Eukaryota</taxon>
        <taxon>Metazoa</taxon>
        <taxon>Ecdysozoa</taxon>
        <taxon>Arthropoda</taxon>
        <taxon>Hexapoda</taxon>
        <taxon>Insecta</taxon>
        <taxon>Pterygota</taxon>
        <taxon>Neoptera</taxon>
        <taxon>Endopterygota</taxon>
        <taxon>Hymenoptera</taxon>
        <taxon>Apocrita</taxon>
        <taxon>Aculeata</taxon>
        <taxon>Formicoidea</taxon>
        <taxon>Formicidae</taxon>
        <taxon>Formicinae</taxon>
        <taxon>Lasius</taxon>
        <taxon>Lasius</taxon>
    </lineage>
</organism>
<feature type="region of interest" description="Disordered" evidence="6">
    <location>
        <begin position="3305"/>
        <end position="3406"/>
    </location>
</feature>
<dbReference type="GO" id="GO:0031213">
    <property type="term" value="C:RSF complex"/>
    <property type="evidence" value="ECO:0007669"/>
    <property type="project" value="InterPro"/>
</dbReference>
<feature type="compositionally biased region" description="Basic and acidic residues" evidence="6">
    <location>
        <begin position="2454"/>
        <end position="2474"/>
    </location>
</feature>
<feature type="compositionally biased region" description="Polar residues" evidence="6">
    <location>
        <begin position="1330"/>
        <end position="1343"/>
    </location>
</feature>
<feature type="compositionally biased region" description="Polar residues" evidence="6">
    <location>
        <begin position="2582"/>
        <end position="2591"/>
    </location>
</feature>
<feature type="compositionally biased region" description="Acidic residues" evidence="6">
    <location>
        <begin position="2714"/>
        <end position="2731"/>
    </location>
</feature>
<feature type="coiled-coil region" evidence="5">
    <location>
        <begin position="3476"/>
        <end position="3511"/>
    </location>
</feature>
<dbReference type="PaxDb" id="67767-A0A0J7NWN5"/>
<dbReference type="OrthoDB" id="10055895at2759"/>
<feature type="compositionally biased region" description="Polar residues" evidence="6">
    <location>
        <begin position="3892"/>
        <end position="3905"/>
    </location>
</feature>
<feature type="compositionally biased region" description="Polar residues" evidence="6">
    <location>
        <begin position="1749"/>
        <end position="1759"/>
    </location>
</feature>
<feature type="compositionally biased region" description="Basic and acidic residues" evidence="6">
    <location>
        <begin position="2507"/>
        <end position="2525"/>
    </location>
</feature>
<feature type="region of interest" description="Disordered" evidence="6">
    <location>
        <begin position="532"/>
        <end position="570"/>
    </location>
</feature>
<evidence type="ECO:0000256" key="5">
    <source>
        <dbReference type="SAM" id="Coils"/>
    </source>
</evidence>
<dbReference type="Gene3D" id="3.30.40.10">
    <property type="entry name" value="Zinc/RING finger domain, C3HC4 (zinc finger)"/>
    <property type="match status" value="1"/>
</dbReference>
<proteinExistence type="predicted"/>
<feature type="compositionally biased region" description="Acidic residues" evidence="6">
    <location>
        <begin position="3162"/>
        <end position="3173"/>
    </location>
</feature>
<keyword evidence="3" id="KW-0862">Zinc</keyword>
<feature type="region of interest" description="Disordered" evidence="6">
    <location>
        <begin position="1244"/>
        <end position="1473"/>
    </location>
</feature>
<feature type="region of interest" description="Disordered" evidence="6">
    <location>
        <begin position="2873"/>
        <end position="2912"/>
    </location>
</feature>
<feature type="compositionally biased region" description="Polar residues" evidence="6">
    <location>
        <begin position="934"/>
        <end position="954"/>
    </location>
</feature>
<dbReference type="InterPro" id="IPR019786">
    <property type="entry name" value="Zinc_finger_PHD-type_CS"/>
</dbReference>
<feature type="compositionally biased region" description="Polar residues" evidence="6">
    <location>
        <begin position="547"/>
        <end position="561"/>
    </location>
</feature>
<dbReference type="EMBL" id="LBMM01001146">
    <property type="protein sequence ID" value="KMQ96825.1"/>
    <property type="molecule type" value="Genomic_DNA"/>
</dbReference>
<feature type="region of interest" description="Disordered" evidence="6">
    <location>
        <begin position="1728"/>
        <end position="1813"/>
    </location>
</feature>
<feature type="compositionally biased region" description="Polar residues" evidence="6">
    <location>
        <begin position="1355"/>
        <end position="1367"/>
    </location>
</feature>
<feature type="compositionally biased region" description="Basic residues" evidence="6">
    <location>
        <begin position="3377"/>
        <end position="3395"/>
    </location>
</feature>
<feature type="compositionally biased region" description="Basic and acidic residues" evidence="6">
    <location>
        <begin position="2982"/>
        <end position="2998"/>
    </location>
</feature>
<protein>
    <submittedName>
        <fullName evidence="8">Remodeling and spacing factor 1</fullName>
    </submittedName>
</protein>
<feature type="region of interest" description="Disordered" evidence="6">
    <location>
        <begin position="2434"/>
        <end position="2770"/>
    </location>
</feature>
<dbReference type="InterPro" id="IPR028938">
    <property type="entry name" value="Rsf1-like"/>
</dbReference>
<feature type="compositionally biased region" description="Polar residues" evidence="6">
    <location>
        <begin position="965"/>
        <end position="976"/>
    </location>
</feature>
<reference evidence="8 9" key="1">
    <citation type="submission" date="2015-04" db="EMBL/GenBank/DDBJ databases">
        <title>Lasius niger genome sequencing.</title>
        <authorList>
            <person name="Konorov E.A."/>
            <person name="Nikitin M.A."/>
            <person name="Kirill M.V."/>
            <person name="Chang P."/>
        </authorList>
    </citation>
    <scope>NUCLEOTIDE SEQUENCE [LARGE SCALE GENOMIC DNA]</scope>
    <source>
        <tissue evidence="8">Whole</tissue>
    </source>
</reference>
<feature type="compositionally biased region" description="Polar residues" evidence="6">
    <location>
        <begin position="3705"/>
        <end position="3739"/>
    </location>
</feature>
<accession>A0A0J7NWN5</accession>
<keyword evidence="1" id="KW-0479">Metal-binding</keyword>
<feature type="compositionally biased region" description="Basic residues" evidence="6">
    <location>
        <begin position="3622"/>
        <end position="3633"/>
    </location>
</feature>
<feature type="compositionally biased region" description="Low complexity" evidence="6">
    <location>
        <begin position="2877"/>
        <end position="2902"/>
    </location>
</feature>
<feature type="compositionally biased region" description="Basic and acidic residues" evidence="6">
    <location>
        <begin position="1783"/>
        <end position="1811"/>
    </location>
</feature>
<feature type="compositionally biased region" description="Basic residues" evidence="6">
    <location>
        <begin position="3067"/>
        <end position="3085"/>
    </location>
</feature>
<evidence type="ECO:0000313" key="9">
    <source>
        <dbReference type="Proteomes" id="UP000036403"/>
    </source>
</evidence>
<dbReference type="SUPFAM" id="SSF57903">
    <property type="entry name" value="FYVE/PHD zinc finger"/>
    <property type="match status" value="1"/>
</dbReference>
<feature type="compositionally biased region" description="Basic and acidic residues" evidence="6">
    <location>
        <begin position="2738"/>
        <end position="2759"/>
    </location>
</feature>
<feature type="region of interest" description="Disordered" evidence="6">
    <location>
        <begin position="1606"/>
        <end position="1687"/>
    </location>
</feature>
<comment type="caution">
    <text evidence="8">The sequence shown here is derived from an EMBL/GenBank/DDBJ whole genome shotgun (WGS) entry which is preliminary data.</text>
</comment>
<dbReference type="InterPro" id="IPR001965">
    <property type="entry name" value="Znf_PHD"/>
</dbReference>
<feature type="region of interest" description="Disordered" evidence="6">
    <location>
        <begin position="3021"/>
        <end position="3186"/>
    </location>
</feature>
<dbReference type="PANTHER" id="PTHR14296:SF16">
    <property type="entry name" value="REMODELING AND SPACING FACTOR 1"/>
    <property type="match status" value="1"/>
</dbReference>
<feature type="compositionally biased region" description="Polar residues" evidence="6">
    <location>
        <begin position="1172"/>
        <end position="1192"/>
    </location>
</feature>
<feature type="region of interest" description="Disordered" evidence="6">
    <location>
        <begin position="3658"/>
        <end position="3739"/>
    </location>
</feature>
<feature type="region of interest" description="Disordered" evidence="6">
    <location>
        <begin position="233"/>
        <end position="316"/>
    </location>
</feature>
<dbReference type="InterPro" id="IPR019787">
    <property type="entry name" value="Znf_PHD-finger"/>
</dbReference>
<name>A0A0J7NWN5_LASNI</name>
<dbReference type="SMART" id="SM00249">
    <property type="entry name" value="PHD"/>
    <property type="match status" value="1"/>
</dbReference>
<dbReference type="InterPro" id="IPR013083">
    <property type="entry name" value="Znf_RING/FYVE/PHD"/>
</dbReference>
<feature type="region of interest" description="Disordered" evidence="6">
    <location>
        <begin position="1149"/>
        <end position="1227"/>
    </location>
</feature>
<feature type="compositionally biased region" description="Pro residues" evidence="6">
    <location>
        <begin position="3920"/>
        <end position="3939"/>
    </location>
</feature>
<evidence type="ECO:0000256" key="2">
    <source>
        <dbReference type="ARBA" id="ARBA00022771"/>
    </source>
</evidence>
<evidence type="ECO:0000259" key="7">
    <source>
        <dbReference type="PROSITE" id="PS50016"/>
    </source>
</evidence>
<keyword evidence="2 4" id="KW-0863">Zinc-finger</keyword>
<feature type="compositionally biased region" description="Acidic residues" evidence="6">
    <location>
        <begin position="3091"/>
        <end position="3100"/>
    </location>
</feature>
<dbReference type="PANTHER" id="PTHR14296">
    <property type="entry name" value="REMODELING AND SPACING FACTOR 1"/>
    <property type="match status" value="1"/>
</dbReference>
<feature type="compositionally biased region" description="Basic and acidic residues" evidence="6">
    <location>
        <begin position="2634"/>
        <end position="2660"/>
    </location>
</feature>
<feature type="region of interest" description="Disordered" evidence="6">
    <location>
        <begin position="1489"/>
        <end position="1526"/>
    </location>
</feature>
<feature type="compositionally biased region" description="Basic residues" evidence="6">
    <location>
        <begin position="3347"/>
        <end position="3368"/>
    </location>
</feature>
<feature type="domain" description="PHD-type" evidence="7">
    <location>
        <begin position="2777"/>
        <end position="2827"/>
    </location>
</feature>
<feature type="compositionally biased region" description="Low complexity" evidence="6">
    <location>
        <begin position="1505"/>
        <end position="1524"/>
    </location>
</feature>
<feature type="compositionally biased region" description="Polar residues" evidence="6">
    <location>
        <begin position="915"/>
        <end position="924"/>
    </location>
</feature>
<gene>
    <name evidence="8" type="ORF">RF55_2870</name>
</gene>
<feature type="compositionally biased region" description="Basic and acidic residues" evidence="6">
    <location>
        <begin position="1390"/>
        <end position="1404"/>
    </location>
</feature>
<feature type="compositionally biased region" description="Basic and acidic residues" evidence="6">
    <location>
        <begin position="1411"/>
        <end position="1424"/>
    </location>
</feature>
<dbReference type="GO" id="GO:0042393">
    <property type="term" value="F:histone binding"/>
    <property type="evidence" value="ECO:0007669"/>
    <property type="project" value="TreeGrafter"/>
</dbReference>
<feature type="compositionally biased region" description="Basic and acidic residues" evidence="6">
    <location>
        <begin position="3511"/>
        <end position="3520"/>
    </location>
</feature>
<feature type="compositionally biased region" description="Basic and acidic residues" evidence="6">
    <location>
        <begin position="778"/>
        <end position="795"/>
    </location>
</feature>
<feature type="compositionally biased region" description="Basic and acidic residues" evidence="6">
    <location>
        <begin position="1606"/>
        <end position="1618"/>
    </location>
</feature>